<proteinExistence type="predicted"/>
<dbReference type="AlphaFoldDB" id="X1FI70"/>
<dbReference type="GO" id="GO:0015074">
    <property type="term" value="P:DNA integration"/>
    <property type="evidence" value="ECO:0007669"/>
    <property type="project" value="InterPro"/>
</dbReference>
<dbReference type="InterPro" id="IPR013762">
    <property type="entry name" value="Integrase-like_cat_sf"/>
</dbReference>
<evidence type="ECO:0000256" key="1">
    <source>
        <dbReference type="ARBA" id="ARBA00023172"/>
    </source>
</evidence>
<evidence type="ECO:0000259" key="2">
    <source>
        <dbReference type="PROSITE" id="PS51898"/>
    </source>
</evidence>
<feature type="non-terminal residue" evidence="3">
    <location>
        <position position="67"/>
    </location>
</feature>
<reference evidence="3" key="1">
    <citation type="journal article" date="2014" name="Front. Microbiol.">
        <title>High frequency of phylogenetically diverse reductive dehalogenase-homologous genes in deep subseafloor sedimentary metagenomes.</title>
        <authorList>
            <person name="Kawai M."/>
            <person name="Futagami T."/>
            <person name="Toyoda A."/>
            <person name="Takaki Y."/>
            <person name="Nishi S."/>
            <person name="Hori S."/>
            <person name="Arai W."/>
            <person name="Tsubouchi T."/>
            <person name="Morono Y."/>
            <person name="Uchiyama I."/>
            <person name="Ito T."/>
            <person name="Fujiyama A."/>
            <person name="Inagaki F."/>
            <person name="Takami H."/>
        </authorList>
    </citation>
    <scope>NUCLEOTIDE SEQUENCE</scope>
    <source>
        <strain evidence="3">Expedition CK06-06</strain>
    </source>
</reference>
<dbReference type="SUPFAM" id="SSF56349">
    <property type="entry name" value="DNA breaking-rejoining enzymes"/>
    <property type="match status" value="1"/>
</dbReference>
<name>X1FI70_9ZZZZ</name>
<dbReference type="EMBL" id="BARU01000220">
    <property type="protein sequence ID" value="GAH29084.1"/>
    <property type="molecule type" value="Genomic_DNA"/>
</dbReference>
<feature type="domain" description="Tyr recombinase" evidence="2">
    <location>
        <begin position="21"/>
        <end position="67"/>
    </location>
</feature>
<dbReference type="Gene3D" id="1.10.443.10">
    <property type="entry name" value="Intergrase catalytic core"/>
    <property type="match status" value="1"/>
</dbReference>
<comment type="caution">
    <text evidence="3">The sequence shown here is derived from an EMBL/GenBank/DDBJ whole genome shotgun (WGS) entry which is preliminary data.</text>
</comment>
<accession>X1FI70</accession>
<evidence type="ECO:0000313" key="3">
    <source>
        <dbReference type="EMBL" id="GAH29084.1"/>
    </source>
</evidence>
<sequence length="67" mass="7798">MMEIIKKDPSQFIPTIKKERRLPSYLKQDEMLDLLKSPILLDILGKRDKAIFETFYSTGIRVSELVG</sequence>
<dbReference type="GO" id="GO:0003677">
    <property type="term" value="F:DNA binding"/>
    <property type="evidence" value="ECO:0007669"/>
    <property type="project" value="InterPro"/>
</dbReference>
<dbReference type="PROSITE" id="PS51898">
    <property type="entry name" value="TYR_RECOMBINASE"/>
    <property type="match status" value="1"/>
</dbReference>
<keyword evidence="1" id="KW-0233">DNA recombination</keyword>
<dbReference type="InterPro" id="IPR002104">
    <property type="entry name" value="Integrase_catalytic"/>
</dbReference>
<dbReference type="InterPro" id="IPR011010">
    <property type="entry name" value="DNA_brk_join_enz"/>
</dbReference>
<dbReference type="GO" id="GO:0006310">
    <property type="term" value="P:DNA recombination"/>
    <property type="evidence" value="ECO:0007669"/>
    <property type="project" value="UniProtKB-KW"/>
</dbReference>
<organism evidence="3">
    <name type="scientific">marine sediment metagenome</name>
    <dbReference type="NCBI Taxonomy" id="412755"/>
    <lineage>
        <taxon>unclassified sequences</taxon>
        <taxon>metagenomes</taxon>
        <taxon>ecological metagenomes</taxon>
    </lineage>
</organism>
<protein>
    <recommendedName>
        <fullName evidence="2">Tyr recombinase domain-containing protein</fullName>
    </recommendedName>
</protein>
<gene>
    <name evidence="3" type="ORF">S03H2_00879</name>
</gene>